<dbReference type="OMA" id="RICEDDR"/>
<protein>
    <submittedName>
        <fullName evidence="2">Uncharacterized protein</fullName>
    </submittedName>
</protein>
<dbReference type="OrthoDB" id="5236058at2759"/>
<reference evidence="3" key="1">
    <citation type="journal article" date="2014" name="Genome Announc.">
        <title>Draft genome sequence of Colletotrichum sublineola, a destructive pathogen of cultivated sorghum.</title>
        <authorList>
            <person name="Baroncelli R."/>
            <person name="Sanz-Martin J.M."/>
            <person name="Rech G.E."/>
            <person name="Sukno S.A."/>
            <person name="Thon M.R."/>
        </authorList>
    </citation>
    <scope>NUCLEOTIDE SEQUENCE [LARGE SCALE GENOMIC DNA]</scope>
    <source>
        <strain evidence="3">TX430BB</strain>
    </source>
</reference>
<evidence type="ECO:0000313" key="2">
    <source>
        <dbReference type="EMBL" id="KDN70673.1"/>
    </source>
</evidence>
<dbReference type="STRING" id="1173701.A0A066XNC1"/>
<dbReference type="Proteomes" id="UP000027238">
    <property type="component" value="Unassembled WGS sequence"/>
</dbReference>
<dbReference type="HOGENOM" id="CLU_046872_0_0_1"/>
<dbReference type="AlphaFoldDB" id="A0A066XNC1"/>
<evidence type="ECO:0000256" key="1">
    <source>
        <dbReference type="SAM" id="MobiDB-lite"/>
    </source>
</evidence>
<dbReference type="EMBL" id="JMSE01000316">
    <property type="protein sequence ID" value="KDN70673.1"/>
    <property type="molecule type" value="Genomic_DNA"/>
</dbReference>
<organism evidence="2 3">
    <name type="scientific">Colletotrichum sublineola</name>
    <name type="common">Sorghum anthracnose fungus</name>
    <dbReference type="NCBI Taxonomy" id="1173701"/>
    <lineage>
        <taxon>Eukaryota</taxon>
        <taxon>Fungi</taxon>
        <taxon>Dikarya</taxon>
        <taxon>Ascomycota</taxon>
        <taxon>Pezizomycotina</taxon>
        <taxon>Sordariomycetes</taxon>
        <taxon>Hypocreomycetidae</taxon>
        <taxon>Glomerellales</taxon>
        <taxon>Glomerellaceae</taxon>
        <taxon>Colletotrichum</taxon>
        <taxon>Colletotrichum graminicola species complex</taxon>
    </lineage>
</organism>
<keyword evidence="3" id="KW-1185">Reference proteome</keyword>
<dbReference type="eggNOG" id="ENOG502T36W">
    <property type="taxonomic scope" value="Eukaryota"/>
</dbReference>
<name>A0A066XNC1_COLSU</name>
<feature type="region of interest" description="Disordered" evidence="1">
    <location>
        <begin position="349"/>
        <end position="402"/>
    </location>
</feature>
<accession>A0A066XNC1</accession>
<sequence length="466" mass="51797">MPSFHTKRHSRRAPFFAFPLLSNLNSVKVKDRRSISTVGLCDFQLHDISINQGQQHNRTAKGFDIVKALRLPLGHILQRIKRMMPIPSSRWSRSDRSPLLCSQLDGSDTWTNEPYSTYRGGIRVRPQSRLRAPPHLPNHGQMTPASTYQVLHRIGQTFSHVQYAVCGAAAMLAYGNNARSCTHVSLLCPAYARDVIKSWAAATSDMLVYPDEPDIIGVADRDGDIWTVKIEPMPYDGRSETLSAVDMRFGSDRTSTKILTMPALVNRIAAAYVLDVGGPAAEEVCLDDVADDLIWLLSRICEDDRPEQQLTAQSVPAVRSPAFWIDFTSACPGLPGLFYDAGFRARSAESAPQIGPQLAPAQPEDSSSRKDGRNPGRKRRPAGDSNLRLGRRRREGLNMTRAEARKVMLDPSFRRRPSDRRTPSQIFRRRRGIEGSVAGQSTSGLGIRVSHFLFGKSHKSIGRLSS</sequence>
<gene>
    <name evidence="2" type="ORF">CSUB01_08329</name>
</gene>
<evidence type="ECO:0000313" key="3">
    <source>
        <dbReference type="Proteomes" id="UP000027238"/>
    </source>
</evidence>
<comment type="caution">
    <text evidence="2">The sequence shown here is derived from an EMBL/GenBank/DDBJ whole genome shotgun (WGS) entry which is preliminary data.</text>
</comment>
<proteinExistence type="predicted"/>